<organism evidence="1 2">
    <name type="scientific">Tritrichomonas musculus</name>
    <dbReference type="NCBI Taxonomy" id="1915356"/>
    <lineage>
        <taxon>Eukaryota</taxon>
        <taxon>Metamonada</taxon>
        <taxon>Parabasalia</taxon>
        <taxon>Tritrichomonadida</taxon>
        <taxon>Tritrichomonadidae</taxon>
        <taxon>Tritrichomonas</taxon>
    </lineage>
</organism>
<comment type="caution">
    <text evidence="1">The sequence shown here is derived from an EMBL/GenBank/DDBJ whole genome shotgun (WGS) entry which is preliminary data.</text>
</comment>
<evidence type="ECO:0000313" key="1">
    <source>
        <dbReference type="EMBL" id="KAK8892041.1"/>
    </source>
</evidence>
<proteinExistence type="predicted"/>
<evidence type="ECO:0008006" key="3">
    <source>
        <dbReference type="Google" id="ProtNLM"/>
    </source>
</evidence>
<name>A0ABR2KMS1_9EUKA</name>
<protein>
    <recommendedName>
        <fullName evidence="3">Non-specific serine/threonine protein kinase</fullName>
    </recommendedName>
</protein>
<dbReference type="Proteomes" id="UP001470230">
    <property type="component" value="Unassembled WGS sequence"/>
</dbReference>
<evidence type="ECO:0000313" key="2">
    <source>
        <dbReference type="Proteomes" id="UP001470230"/>
    </source>
</evidence>
<sequence>MTELNSLSLNSSGQVSQLSDDLIDRIEDFLLYSVDSEIPNHIFKLVQFFTRNLTNFFRTTTLSYSEQHYQKRLLRAMRFFRHSFLDTNLSRQLEDIAFSYLRTPNSGNTQQLAFVFLVDHFLTDPNSAPENCSQLISWSMDFVNSTMMNISSQTITENDKNLYLTIIYSIANLFSLFPQFLMKRIVQYQNSLIDIAIRSVQFLKQPNFSDDLLAIIAAKSLKLCYQLIIQYRKISSDTVSYLSRLDKLLSSDEISFSHIYQNYLMVTCSIIQIDVSIPPEMLSELSKNTIPFLVRNFQYFIQMPISQSKKISFFLKTVAKWLSKTNTRSVANLVNILPNLWNLASSFHGQIKSITVIGEIIRNLISLDLLRDNPIIHHTLIENLVSSLEIVRLDVDSIDFTKPNRQFETDNWLECNKQIIALIYNIIHVDSRLMQQANIYYSTIRINTLVRFVKYICYLLDLAASVANQNETETPLSTTILHQIHFTEFRDKMTYIFDFFVPTLNHLNQPLFNHVLSLTMFDLLPKQQQRYFHKHIFAQFLKLLKGPYLFDFETIFFTTITDHFDELFLPTPPSILLVIIQIVFKTIFSDDNPIQMDQISTLSIDLYRFIIKAISSKNATLLELLLTMFHSYFKCKKVTKFESLINIISSSPFLMSNVLRVLSEYPSLKNVVSFLSLFLFPLCNMQQQINQQQLIEPWIHLFLPSLESPTRLSTAIPALFNYTSKSFAQLITTLKDQVQSVFVTSLITPLSKIQKKRNLKILLGKIPEITCRLSLQAQNPKKKKNNYVLVGGFQVDIEIIFEAMKRKSSPSEKEMNTLFESYCQFLASLSFFDATNETLVEEISEYIQKNSPKLLETMHLKFQSTTQYAALFLRQKYSLPIDDIEVDDPDTFLQHIATLCYSRSTANEALQVISLHLDNVDNPSTLSKLNSALLRAAQFDDRKAFDIISNQILNRDFSDKPDLQNEIIQHYRLASMDILTTIRRTAIKLIVISEEKFKITDLMANYRQEIFKNINSIFQNQPFSRFEFIFSKPFTDVPDPLDMVLRLMDYLRGKPVPIISKEVQLLIKKLNWTDFKIAPYINAKFIIKMIAKLILVAENMSASNWVYLIQTFKDDTTVNLRQFVPYFIKQLRKGAKPANKTVFNSLPNTLSGLVSILGTSSLPNNREDLKIIRFLLDFSPFKIQLDQHHQQLVMQLRLQMKPQINQQIQYQQMQNEIIQFTNIINSVIISIQSNLSDVNRNFMNQKVLIQDTFKQISKLIKQLRPIVQKSEVDVSVLLQTFIDFCLFCKINLISIDTHFHYIFDTWTTEIIKVLKNKFQKMWSFDLFLVILDILEHPRVPQFRRALFDHLLLSFKNIFLYLTKTQVRGSSIEIEIVISRSLNTLYNIVNNLEFEDFDLLQVIHLTKKILNKLKKKMFPFLKKNGEQPIIPSFFVKYIQILLPLRFASQICSNLKLFSYFKSKVMMAFITRTSIQLFQHPLFNRRLVDFMKLLDKEHREDLYSLVPMPSESKCILINQILCDRYHNFPEEEVIIKADFANYYKIPSFPVLILNFSAALLDLNKCVTLVDLKDTPILTTNSFTHALAIHSKLRSVKTINTLSRFFPIIKILSNIESFELDAIKTALSERLDITPYTNKSALLLFNTLGQQNCAIDHTCRAITQYILGFSTTMLKQTNKVADPQFVFVMPHVFQQLLCLKQTCQRLFELLLSTVVMVLDKMPDKTSMAQLIPTTMSQFINCIDLNLVDANLIISLKDMLREKPANDETTNQTRTKFLLQLIPVISSLLFRKEEESDDNSGIENFFDFIDSNPDVSSTTTSSETNSTADRNKNIKEKVPITFFPYILLPNVFFSKNYTKNIHVIYQKALREAFIAGGGFVSMKIIKVMHEYLRKVMNSISQPNLLSAFATIATWIDEVNNAMNNNEITSPDLFDNLKLLLEALKPVTPEQLFIDLSCLKQPINQTVCHFILKMLENDFPNLIKLTSIINTIKPLTIGQSFDLASDCWKIDWFSIDSESHISVFMRLISPAELQSLIPYFNTNEMKSIISIILNSTQLSVTFPSFMKYYILYFPRSSLSECFYTTTSFSSTMPYPMLSLYSNIEFLETANITEDALGLLKSESKSFLNSASFLQLSQFRAAKFSFLETMNDDPSHYFYALAELRSIDINLSLHKCSHLRKIILGHPKENTFPVITLPFYPESSDSSTQKEIGTRLTSFISKSHIPFLFRSSLEDEVYQCIKVMQQPDSLKTYKLEELTRISNTAWLKALDRNMMMTSNFVWRLTILNEFLLNNELANETGIIKNIQEIIDINKNLLSYLLSHSGATRDGLEYFMRSPDKKCVYVSTQNYSRVCQFLEGLFRSNKVKCENVFSIQISPSQTGLSSSKSELWILNDTSLEKLKIKCNLLMRDFARCNLKGRKWLDALFYMFMHHYDRIVADSDNLFKRILQDLNNLTIFESQNHIAMLLCMMKKNQSLVPILNQEFPRLKVEIRLSFLKWLPQLICCSTDLPDELIHNLIRTNACIFYITFEDYYFQNIVRLTMYSNDYQDRELMINLNYNLKKIKTMVEPGSMYMRANKMNKEYQAINEYRNGMSWIQICEKDIEKFNYTVKAHKFLYEYLVKGEIPPDISSLLGFSDLKELILFCEKNPPVFKTDFKTTNYSSFNGFKFPSSTKSILSLFIENDNDSVYSGEAVLRYVTNKGDSRMLQIVSPEIYPMAQRERLFIEFISQIIDKNVSSHTRSRSTYYPFSFMVHEHLLITESHPFTSLHSAIQPISAVHQICEGALNLPEEIDNRNNFANVGEVTDSNDNDSPYDFHIRKNTNIPQKSLLWWFLQGAEGSKIDFIFMRQSFSSYFGVSSFLHFIFKSRIPTLPSLMLFKDRQKCCIPDFLNYSPRATRYITQTPLISGLLPEFVMKGSFSTSWQIIADSLSMYKDRVKIVLRALIVQPDFPNKQQIQDYIRNKVMQNQLNREQEDKLRLNVMQQLKLIQQQNKFLMMKTSSVMATSSVVSNSTVIANTSTIDKLAAIHMTEETEKCDDVFPFMFIEHLIDNSKNVLSAQPIGFAWI</sequence>
<dbReference type="EMBL" id="JAPFFF010000004">
    <property type="protein sequence ID" value="KAK8892041.1"/>
    <property type="molecule type" value="Genomic_DNA"/>
</dbReference>
<keyword evidence="2" id="KW-1185">Reference proteome</keyword>
<accession>A0ABR2KMS1</accession>
<gene>
    <name evidence="1" type="ORF">M9Y10_029263</name>
</gene>
<reference evidence="1 2" key="1">
    <citation type="submission" date="2024-04" db="EMBL/GenBank/DDBJ databases">
        <title>Tritrichomonas musculus Genome.</title>
        <authorList>
            <person name="Alves-Ferreira E."/>
            <person name="Grigg M."/>
            <person name="Lorenzi H."/>
            <person name="Galac M."/>
        </authorList>
    </citation>
    <scope>NUCLEOTIDE SEQUENCE [LARGE SCALE GENOMIC DNA]</scope>
    <source>
        <strain evidence="1 2">EAF2021</strain>
    </source>
</reference>